<evidence type="ECO:0000313" key="2">
    <source>
        <dbReference type="Proteomes" id="UP000887564"/>
    </source>
</evidence>
<dbReference type="Proteomes" id="UP000887564">
    <property type="component" value="Unplaced"/>
</dbReference>
<reference evidence="3" key="1">
    <citation type="submission" date="2022-11" db="UniProtKB">
        <authorList>
            <consortium name="WormBaseParasite"/>
        </authorList>
    </citation>
    <scope>IDENTIFICATION</scope>
</reference>
<feature type="region of interest" description="Disordered" evidence="1">
    <location>
        <begin position="1"/>
        <end position="84"/>
    </location>
</feature>
<evidence type="ECO:0000256" key="1">
    <source>
        <dbReference type="SAM" id="MobiDB-lite"/>
    </source>
</evidence>
<proteinExistence type="predicted"/>
<sequence>MSSTKAKSNSRRRGDNEAKENVSPAMRISTKTTKKTQTPKVSDEEVESRASTTLHSDDSKNDLGLTIPRDVQPNSAEDSDEDSMAFEELRKKTRRALRDTSGVAPHRDVLASAVGKTSAKEPKGDFLLQFSFYRRPGKSIT</sequence>
<organism evidence="2 3">
    <name type="scientific">Parascaris equorum</name>
    <name type="common">Equine roundworm</name>
    <dbReference type="NCBI Taxonomy" id="6256"/>
    <lineage>
        <taxon>Eukaryota</taxon>
        <taxon>Metazoa</taxon>
        <taxon>Ecdysozoa</taxon>
        <taxon>Nematoda</taxon>
        <taxon>Chromadorea</taxon>
        <taxon>Rhabditida</taxon>
        <taxon>Spirurina</taxon>
        <taxon>Ascaridomorpha</taxon>
        <taxon>Ascaridoidea</taxon>
        <taxon>Ascarididae</taxon>
        <taxon>Parascaris</taxon>
    </lineage>
</organism>
<name>A0A914S5M5_PAREQ</name>
<protein>
    <submittedName>
        <fullName evidence="3">Uncharacterized protein</fullName>
    </submittedName>
</protein>
<dbReference type="WBParaSite" id="PEQ_0000953601-mRNA-1">
    <property type="protein sequence ID" value="PEQ_0000953601-mRNA-1"/>
    <property type="gene ID" value="PEQ_0000953601"/>
</dbReference>
<keyword evidence="2" id="KW-1185">Reference proteome</keyword>
<accession>A0A914S5M5</accession>
<dbReference type="AlphaFoldDB" id="A0A914S5M5"/>
<evidence type="ECO:0000313" key="3">
    <source>
        <dbReference type="WBParaSite" id="PEQ_0000953601-mRNA-1"/>
    </source>
</evidence>